<dbReference type="Pfam" id="PF05635">
    <property type="entry name" value="23S_rRNA_IVP"/>
    <property type="match status" value="1"/>
</dbReference>
<reference evidence="2" key="1">
    <citation type="journal article" date="2019" name="Int. J. Syst. Evol. Microbiol.">
        <title>The Global Catalogue of Microorganisms (GCM) 10K type strain sequencing project: providing services to taxonomists for standard genome sequencing and annotation.</title>
        <authorList>
            <consortium name="The Broad Institute Genomics Platform"/>
            <consortium name="The Broad Institute Genome Sequencing Center for Infectious Disease"/>
            <person name="Wu L."/>
            <person name="Ma J."/>
        </authorList>
    </citation>
    <scope>NUCLEOTIDE SEQUENCE [LARGE SCALE GENOMIC DNA]</scope>
    <source>
        <strain evidence="2">KCTC 52274</strain>
    </source>
</reference>
<proteinExistence type="predicted"/>
<dbReference type="Gene3D" id="1.20.1440.60">
    <property type="entry name" value="23S rRNA-intervening sequence"/>
    <property type="match status" value="1"/>
</dbReference>
<name>A0ABW5LFZ1_9FLAO</name>
<dbReference type="EMBL" id="JBHULE010000019">
    <property type="protein sequence ID" value="MFD2563690.1"/>
    <property type="molecule type" value="Genomic_DNA"/>
</dbReference>
<dbReference type="PANTHER" id="PTHR38471:SF2">
    <property type="entry name" value="FOUR HELIX BUNDLE PROTEIN"/>
    <property type="match status" value="1"/>
</dbReference>
<dbReference type="Proteomes" id="UP001597319">
    <property type="component" value="Unassembled WGS sequence"/>
</dbReference>
<dbReference type="RefSeq" id="WP_378293337.1">
    <property type="nucleotide sequence ID" value="NZ_JBHULE010000019.1"/>
</dbReference>
<dbReference type="InterPro" id="IPR036583">
    <property type="entry name" value="23S_rRNA_IVS_sf"/>
</dbReference>
<comment type="caution">
    <text evidence="1">The sequence shown here is derived from an EMBL/GenBank/DDBJ whole genome shotgun (WGS) entry which is preliminary data.</text>
</comment>
<protein>
    <submittedName>
        <fullName evidence="1">Four helix bundle protein</fullName>
    </submittedName>
</protein>
<dbReference type="NCBIfam" id="TIGR02436">
    <property type="entry name" value="four helix bundle protein"/>
    <property type="match status" value="1"/>
</dbReference>
<organism evidence="1 2">
    <name type="scientific">Aquimarina rubra</name>
    <dbReference type="NCBI Taxonomy" id="1920033"/>
    <lineage>
        <taxon>Bacteria</taxon>
        <taxon>Pseudomonadati</taxon>
        <taxon>Bacteroidota</taxon>
        <taxon>Flavobacteriia</taxon>
        <taxon>Flavobacteriales</taxon>
        <taxon>Flavobacteriaceae</taxon>
        <taxon>Aquimarina</taxon>
    </lineage>
</organism>
<gene>
    <name evidence="1" type="ORF">ACFSR1_13500</name>
</gene>
<evidence type="ECO:0000313" key="2">
    <source>
        <dbReference type="Proteomes" id="UP001597319"/>
    </source>
</evidence>
<evidence type="ECO:0000313" key="1">
    <source>
        <dbReference type="EMBL" id="MFD2563690.1"/>
    </source>
</evidence>
<accession>A0ABW5LFZ1</accession>
<dbReference type="SUPFAM" id="SSF158446">
    <property type="entry name" value="IVS-encoded protein-like"/>
    <property type="match status" value="1"/>
</dbReference>
<dbReference type="InterPro" id="IPR012657">
    <property type="entry name" value="23S_rRNA-intervening_sequence"/>
</dbReference>
<sequence>MAHYKSFEQLEIYQLARILCDEIWGLIVSTPLGKDYKLREQINGSSGSIMDNIAEGFGRGGNREFINFLSYAKGSCSETEAQLQRAYDRKHITEQECQLLSKKRRN</sequence>
<dbReference type="PANTHER" id="PTHR38471">
    <property type="entry name" value="FOUR HELIX BUNDLE PROTEIN"/>
    <property type="match status" value="1"/>
</dbReference>
<keyword evidence="2" id="KW-1185">Reference proteome</keyword>